<keyword evidence="6" id="KW-1185">Reference proteome</keyword>
<comment type="caution">
    <text evidence="5">The sequence shown here is derived from an EMBL/GenBank/DDBJ whole genome shotgun (WGS) entry which is preliminary data.</text>
</comment>
<evidence type="ECO:0000259" key="4">
    <source>
        <dbReference type="SMART" id="SM00322"/>
    </source>
</evidence>
<name>A0A9W8IGE1_9FUNG</name>
<keyword evidence="2" id="KW-0694">RNA-binding</keyword>
<evidence type="ECO:0000313" key="5">
    <source>
        <dbReference type="EMBL" id="KAJ2852612.1"/>
    </source>
</evidence>
<dbReference type="InterPro" id="IPR036612">
    <property type="entry name" value="KH_dom_type_1_sf"/>
</dbReference>
<feature type="domain" description="K Homology" evidence="4">
    <location>
        <begin position="652"/>
        <end position="722"/>
    </location>
</feature>
<feature type="compositionally biased region" description="Low complexity" evidence="3">
    <location>
        <begin position="611"/>
        <end position="650"/>
    </location>
</feature>
<feature type="compositionally biased region" description="Low complexity" evidence="3">
    <location>
        <begin position="449"/>
        <end position="464"/>
    </location>
</feature>
<dbReference type="InterPro" id="IPR004088">
    <property type="entry name" value="KH_dom_type_1"/>
</dbReference>
<protein>
    <submittedName>
        <fullName evidence="5">RNA binding protein, heterogenous nuclear RNP-K like protein</fullName>
    </submittedName>
</protein>
<organism evidence="5 6">
    <name type="scientific">Coemansia brasiliensis</name>
    <dbReference type="NCBI Taxonomy" id="2650707"/>
    <lineage>
        <taxon>Eukaryota</taxon>
        <taxon>Fungi</taxon>
        <taxon>Fungi incertae sedis</taxon>
        <taxon>Zoopagomycota</taxon>
        <taxon>Kickxellomycotina</taxon>
        <taxon>Kickxellomycetes</taxon>
        <taxon>Kickxellales</taxon>
        <taxon>Kickxellaceae</taxon>
        <taxon>Coemansia</taxon>
    </lineage>
</organism>
<dbReference type="Pfam" id="PF00013">
    <property type="entry name" value="KH_1"/>
    <property type="match status" value="2"/>
</dbReference>
<reference evidence="5" key="1">
    <citation type="submission" date="2022-07" db="EMBL/GenBank/DDBJ databases">
        <title>Phylogenomic reconstructions and comparative analyses of Kickxellomycotina fungi.</title>
        <authorList>
            <person name="Reynolds N.K."/>
            <person name="Stajich J.E."/>
            <person name="Barry K."/>
            <person name="Grigoriev I.V."/>
            <person name="Crous P."/>
            <person name="Smith M.E."/>
        </authorList>
    </citation>
    <scope>NUCLEOTIDE SEQUENCE</scope>
    <source>
        <strain evidence="5">NRRL 1566</strain>
    </source>
</reference>
<feature type="compositionally biased region" description="Basic and acidic residues" evidence="3">
    <location>
        <begin position="77"/>
        <end position="102"/>
    </location>
</feature>
<feature type="region of interest" description="Disordered" evidence="3">
    <location>
        <begin position="404"/>
        <end position="423"/>
    </location>
</feature>
<dbReference type="PANTHER" id="PTHR10288">
    <property type="entry name" value="KH DOMAIN CONTAINING RNA BINDING PROTEIN"/>
    <property type="match status" value="1"/>
</dbReference>
<dbReference type="Proteomes" id="UP001139887">
    <property type="component" value="Unassembled WGS sequence"/>
</dbReference>
<keyword evidence="1" id="KW-0677">Repeat</keyword>
<feature type="region of interest" description="Disordered" evidence="3">
    <location>
        <begin position="449"/>
        <end position="473"/>
    </location>
</feature>
<proteinExistence type="predicted"/>
<dbReference type="InterPro" id="IPR004087">
    <property type="entry name" value="KH_dom"/>
</dbReference>
<dbReference type="AlphaFoldDB" id="A0A9W8IGE1"/>
<evidence type="ECO:0000313" key="6">
    <source>
        <dbReference type="Proteomes" id="UP001139887"/>
    </source>
</evidence>
<dbReference type="SUPFAM" id="SSF54791">
    <property type="entry name" value="Eukaryotic type KH-domain (KH-domain type I)"/>
    <property type="match status" value="2"/>
</dbReference>
<feature type="compositionally biased region" description="Basic and acidic residues" evidence="3">
    <location>
        <begin position="405"/>
        <end position="414"/>
    </location>
</feature>
<dbReference type="SMART" id="SM00322">
    <property type="entry name" value="KH"/>
    <property type="match status" value="3"/>
</dbReference>
<feature type="region of interest" description="Disordered" evidence="3">
    <location>
        <begin position="208"/>
        <end position="301"/>
    </location>
</feature>
<feature type="compositionally biased region" description="Basic residues" evidence="3">
    <location>
        <begin position="58"/>
        <end position="68"/>
    </location>
</feature>
<feature type="domain" description="K Homology" evidence="4">
    <location>
        <begin position="299"/>
        <end position="370"/>
    </location>
</feature>
<evidence type="ECO:0000256" key="3">
    <source>
        <dbReference type="SAM" id="MobiDB-lite"/>
    </source>
</evidence>
<gene>
    <name evidence="5" type="primary">HEK2_2</name>
    <name evidence="5" type="ORF">IWW36_000241</name>
</gene>
<dbReference type="Gene3D" id="3.30.1370.10">
    <property type="entry name" value="K Homology domain, type 1"/>
    <property type="match status" value="2"/>
</dbReference>
<dbReference type="CDD" id="cd00105">
    <property type="entry name" value="KH-I"/>
    <property type="match status" value="1"/>
</dbReference>
<sequence length="731" mass="77321">MAQEGFAKPLSLTEITHELESEEHDYEQTLEEQVNTPDKLESAAPTLLEDSTNTPKDKKGKRSRRGSKSARTAIADHTSEDLNLHVDADWSEDEKYEKEHPAKRLATNTEDGNPVAAKKNDSVLDDFTIRAVVTRKDVDVIFGHESSQKPNLEGETKTTIDIVAGKDDPEIVVDRVLSIRGHIDNVASAYKNVADGILSIKKAAEEAASKSEKPAPPAEDNNAPAQPSEAESNAATTTDDIEAEGASVDNIATNADEDTASKPGSEADEEPKDSVGTKPEGSVDGKPQPASASPQPNKPRITLRMLVPHKCVGSIMGHGGKTINKIRDSASVSIHTSESTLPRSSERIVELVGAPESIEKAIKLIAVALTKDITAYYSADYYIPAANLPSAMTVDTQARKRKDIRRPGHNDNHTGRYNHNRNMGFRHGHNPGGAANGGYSQMRGQIGQRNNGNRYGRGAANRQGGRNRGSGHMSGVNRIPIGGTNNNSANYSRQHGGGNFRNQSGMRSGPPPAMGFGGYAVPAAATAAYPVYAAQGALANGSNANTQYGNNNAPSVGAPSSAGAYGGAYGGGGATPYQLAVPAGYGYAPAPMPGGYGARTMVPAAATAAAGTTPSPYQQRSYSGYSSRPPLQQPSMGMGMASSSHAPSGSTGQTVQQIYVPGDRIGAVIGRRGETINMIRRSTNARVDIQDSAQGAKERLVVITGEYEQVRSAYDQIKTHIENARPSSRSF</sequence>
<feature type="compositionally biased region" description="Low complexity" evidence="3">
    <location>
        <begin position="218"/>
        <end position="227"/>
    </location>
</feature>
<feature type="region of interest" description="Disordered" evidence="3">
    <location>
        <begin position="1"/>
        <end position="118"/>
    </location>
</feature>
<evidence type="ECO:0000256" key="1">
    <source>
        <dbReference type="ARBA" id="ARBA00022737"/>
    </source>
</evidence>
<dbReference type="PROSITE" id="PS50084">
    <property type="entry name" value="KH_TYPE_1"/>
    <property type="match status" value="2"/>
</dbReference>
<evidence type="ECO:0000256" key="2">
    <source>
        <dbReference type="PROSITE-ProRule" id="PRU00117"/>
    </source>
</evidence>
<feature type="domain" description="K Homology" evidence="4">
    <location>
        <begin position="125"/>
        <end position="198"/>
    </location>
</feature>
<dbReference type="GO" id="GO:0003723">
    <property type="term" value="F:RNA binding"/>
    <property type="evidence" value="ECO:0007669"/>
    <property type="project" value="UniProtKB-UniRule"/>
</dbReference>
<feature type="compositionally biased region" description="Polar residues" evidence="3">
    <location>
        <begin position="229"/>
        <end position="238"/>
    </location>
</feature>
<feature type="region of interest" description="Disordered" evidence="3">
    <location>
        <begin position="611"/>
        <end position="653"/>
    </location>
</feature>
<dbReference type="EMBL" id="JANBUW010000002">
    <property type="protein sequence ID" value="KAJ2852612.1"/>
    <property type="molecule type" value="Genomic_DNA"/>
</dbReference>
<dbReference type="OrthoDB" id="1937934at2759"/>
<accession>A0A9W8IGE1</accession>
<feature type="compositionally biased region" description="Acidic residues" evidence="3">
    <location>
        <begin position="20"/>
        <end position="30"/>
    </location>
</feature>